<dbReference type="PANTHER" id="PTHR30146:SF109">
    <property type="entry name" value="HTH-TYPE TRANSCRIPTIONAL REGULATOR GALS"/>
    <property type="match status" value="1"/>
</dbReference>
<accession>A0A376AC02</accession>
<dbReference type="STRING" id="1336235.GCA_000518785_01895"/>
<name>A0A376AC02_9HYPH</name>
<evidence type="ECO:0000256" key="2">
    <source>
        <dbReference type="ARBA" id="ARBA00023125"/>
    </source>
</evidence>
<dbReference type="GO" id="GO:0003700">
    <property type="term" value="F:DNA-binding transcription factor activity"/>
    <property type="evidence" value="ECO:0007669"/>
    <property type="project" value="TreeGrafter"/>
</dbReference>
<keyword evidence="6" id="KW-1185">Reference proteome</keyword>
<dbReference type="SMART" id="SM00354">
    <property type="entry name" value="HTH_LACI"/>
    <property type="match status" value="1"/>
</dbReference>
<keyword evidence="3" id="KW-0804">Transcription</keyword>
<dbReference type="InterPro" id="IPR046335">
    <property type="entry name" value="LacI/GalR-like_sensor"/>
</dbReference>
<evidence type="ECO:0000256" key="3">
    <source>
        <dbReference type="ARBA" id="ARBA00023163"/>
    </source>
</evidence>
<dbReference type="InterPro" id="IPR010982">
    <property type="entry name" value="Lambda_DNA-bd_dom_sf"/>
</dbReference>
<dbReference type="InterPro" id="IPR000843">
    <property type="entry name" value="HTH_LacI"/>
</dbReference>
<dbReference type="SUPFAM" id="SSF47413">
    <property type="entry name" value="lambda repressor-like DNA-binding domains"/>
    <property type="match status" value="1"/>
</dbReference>
<proteinExistence type="predicted"/>
<dbReference type="Gene3D" id="3.40.50.2300">
    <property type="match status" value="2"/>
</dbReference>
<dbReference type="GO" id="GO:0000976">
    <property type="term" value="F:transcription cis-regulatory region binding"/>
    <property type="evidence" value="ECO:0007669"/>
    <property type="project" value="TreeGrafter"/>
</dbReference>
<dbReference type="Gene3D" id="1.10.260.40">
    <property type="entry name" value="lambda repressor-like DNA-binding domains"/>
    <property type="match status" value="1"/>
</dbReference>
<keyword evidence="1" id="KW-0805">Transcription regulation</keyword>
<dbReference type="CDD" id="cd20010">
    <property type="entry name" value="PBP1_AglR-like"/>
    <property type="match status" value="1"/>
</dbReference>
<dbReference type="EMBL" id="UEYP01000001">
    <property type="protein sequence ID" value="SSC65336.1"/>
    <property type="molecule type" value="Genomic_DNA"/>
</dbReference>
<dbReference type="OrthoDB" id="234496at2"/>
<dbReference type="CDD" id="cd01392">
    <property type="entry name" value="HTH_LacI"/>
    <property type="match status" value="1"/>
</dbReference>
<feature type="domain" description="HTH lacI-type" evidence="4">
    <location>
        <begin position="1"/>
        <end position="55"/>
    </location>
</feature>
<evidence type="ECO:0000256" key="1">
    <source>
        <dbReference type="ARBA" id="ARBA00023015"/>
    </source>
</evidence>
<gene>
    <name evidence="5" type="ORF">RHIZ70_1044</name>
</gene>
<organism evidence="5 6">
    <name type="scientific">Ciceribacter selenitireducens ATCC BAA-1503</name>
    <dbReference type="NCBI Taxonomy" id="1336235"/>
    <lineage>
        <taxon>Bacteria</taxon>
        <taxon>Pseudomonadati</taxon>
        <taxon>Pseudomonadota</taxon>
        <taxon>Alphaproteobacteria</taxon>
        <taxon>Hyphomicrobiales</taxon>
        <taxon>Rhizobiaceae</taxon>
        <taxon>Ciceribacter</taxon>
    </lineage>
</organism>
<dbReference type="InterPro" id="IPR028082">
    <property type="entry name" value="Peripla_BP_I"/>
</dbReference>
<dbReference type="Proteomes" id="UP000254764">
    <property type="component" value="Unassembled WGS sequence"/>
</dbReference>
<evidence type="ECO:0000313" key="5">
    <source>
        <dbReference type="EMBL" id="SSC65336.1"/>
    </source>
</evidence>
<sequence length="341" mass="37399">MNLKQLSELLGLSQTTISRAINGYPEVSEETRQRVLKAAKETGYRPNRAAQRLATGKAGSIGLVMPIEPNDSSDLHFAEFQRGLAEEALRHDFHLVIMPASPRDEEQAIRGLVASGSVDGYYLAYMREKDTRIAMAKSLPVPFIVHGRSYGTDNDFPYLDVDNEGAFRDAARLLLQLGHRRFGLLNGPEEFDFAIRRRIGTVAALKDKGIDLDPGSMRHTAMTDEAGYRGMAELLEKPDRPTAVLCASTVLALGAVRAINRAGLKLGEDISLIAHDDVLPLLKPEHFTVPLTTTRSSLRAAGIRIAHRLIAAIKRTQPQPPAHELWTTDLVIRASTGPAPT</sequence>
<keyword evidence="2" id="KW-0238">DNA-binding</keyword>
<protein>
    <recommendedName>
        <fullName evidence="4">HTH lacI-type domain-containing protein</fullName>
    </recommendedName>
</protein>
<dbReference type="AlphaFoldDB" id="A0A376AC02"/>
<evidence type="ECO:0000259" key="4">
    <source>
        <dbReference type="PROSITE" id="PS50932"/>
    </source>
</evidence>
<evidence type="ECO:0000313" key="6">
    <source>
        <dbReference type="Proteomes" id="UP000254764"/>
    </source>
</evidence>
<dbReference type="Pfam" id="PF13377">
    <property type="entry name" value="Peripla_BP_3"/>
    <property type="match status" value="1"/>
</dbReference>
<dbReference type="SUPFAM" id="SSF53822">
    <property type="entry name" value="Periplasmic binding protein-like I"/>
    <property type="match status" value="1"/>
</dbReference>
<dbReference type="PANTHER" id="PTHR30146">
    <property type="entry name" value="LACI-RELATED TRANSCRIPTIONAL REPRESSOR"/>
    <property type="match status" value="1"/>
</dbReference>
<reference evidence="6" key="1">
    <citation type="submission" date="2018-07" db="EMBL/GenBank/DDBJ databases">
        <authorList>
            <person name="Peiro R."/>
            <person name="Begona"/>
            <person name="Cbmso G."/>
            <person name="Lopez M."/>
            <person name="Gonzalez S."/>
        </authorList>
    </citation>
    <scope>NUCLEOTIDE SEQUENCE [LARGE SCALE GENOMIC DNA]</scope>
</reference>
<dbReference type="Pfam" id="PF00356">
    <property type="entry name" value="LacI"/>
    <property type="match status" value="1"/>
</dbReference>
<dbReference type="RefSeq" id="WP_115668414.1">
    <property type="nucleotide sequence ID" value="NZ_UEYP01000001.1"/>
</dbReference>
<dbReference type="PROSITE" id="PS50932">
    <property type="entry name" value="HTH_LACI_2"/>
    <property type="match status" value="1"/>
</dbReference>